<keyword evidence="2" id="KW-0732">Signal</keyword>
<evidence type="ECO:0000259" key="6">
    <source>
        <dbReference type="Pfam" id="PF03968"/>
    </source>
</evidence>
<dbReference type="PANTHER" id="PTHR36504:SF1">
    <property type="entry name" value="LIPOPOLYSACCHARIDE EXPORT SYSTEM PROTEIN LPTA"/>
    <property type="match status" value="1"/>
</dbReference>
<accession>A0A450ZZQ3</accession>
<evidence type="ECO:0000313" key="7">
    <source>
        <dbReference type="EMBL" id="VFK59262.1"/>
    </source>
</evidence>
<evidence type="ECO:0000256" key="4">
    <source>
        <dbReference type="HAMAP-Rule" id="MF_01914"/>
    </source>
</evidence>
<gene>
    <name evidence="4" type="primary">lptA</name>
    <name evidence="7" type="ORF">BECKTUN1418D_GA0071000_10989</name>
</gene>
<dbReference type="GO" id="GO:0030288">
    <property type="term" value="C:outer membrane-bounded periplasmic space"/>
    <property type="evidence" value="ECO:0007669"/>
    <property type="project" value="TreeGrafter"/>
</dbReference>
<sequence length="224" mass="25608">MDQVLQNTDLTSPTPESCLVDSRRSFARIEIFHNHDNFGEVWKRLCIEASWKLILICLPLWLPVSLAYALSTDRDQAIYIEADWAEANATHKTVVYKGSVVIIQGSMRIEGETITLYYGEDRTLAKAEVEGRPAQFQQRPDGHAQKQHAKANRMEYFANRDLILLLGNAHSWQGKQRVSAEQIEFDTKNSRVKAHGRLTRKSRDHKPGQPSKSRVRIVVPTKEN</sequence>
<comment type="subunit">
    <text evidence="4">Component of the lipopolysaccharide transport and assembly complex.</text>
</comment>
<dbReference type="Gene3D" id="2.60.450.10">
    <property type="entry name" value="Lipopolysaccharide (LPS) transport protein A like domain"/>
    <property type="match status" value="1"/>
</dbReference>
<dbReference type="GO" id="GO:0043165">
    <property type="term" value="P:Gram-negative-bacterium-type cell outer membrane assembly"/>
    <property type="evidence" value="ECO:0007669"/>
    <property type="project" value="UniProtKB-UniRule"/>
</dbReference>
<comment type="function">
    <text evidence="4">Involved in the assembly of lipopolysaccharide (LPS). Required for the translocation of LPS from the inner membrane to the outer membrane. May form a bridge between the inner membrane and the outer membrane, via interactions with LptC and LptD, thereby facilitating LPS transfer across the periplasm.</text>
</comment>
<dbReference type="InterPro" id="IPR052037">
    <property type="entry name" value="LPS_export_LptA"/>
</dbReference>
<dbReference type="HAMAP" id="MF_01914">
    <property type="entry name" value="LPS_assembly_LptA"/>
    <property type="match status" value="1"/>
</dbReference>
<comment type="subcellular location">
    <subcellularLocation>
        <location evidence="4">Periplasm</location>
    </subcellularLocation>
</comment>
<organism evidence="7">
    <name type="scientific">Candidatus Kentrum sp. TUN</name>
    <dbReference type="NCBI Taxonomy" id="2126343"/>
    <lineage>
        <taxon>Bacteria</taxon>
        <taxon>Pseudomonadati</taxon>
        <taxon>Pseudomonadota</taxon>
        <taxon>Gammaproteobacteria</taxon>
        <taxon>Candidatus Kentrum</taxon>
    </lineage>
</organism>
<keyword evidence="1 4" id="KW-0813">Transport</keyword>
<protein>
    <recommendedName>
        <fullName evidence="4">Lipopolysaccharide export system protein LptA</fullName>
    </recommendedName>
</protein>
<evidence type="ECO:0000256" key="1">
    <source>
        <dbReference type="ARBA" id="ARBA00022448"/>
    </source>
</evidence>
<dbReference type="Pfam" id="PF03968">
    <property type="entry name" value="LptD_N"/>
    <property type="match status" value="1"/>
</dbReference>
<evidence type="ECO:0000256" key="3">
    <source>
        <dbReference type="ARBA" id="ARBA00022764"/>
    </source>
</evidence>
<dbReference type="PANTHER" id="PTHR36504">
    <property type="entry name" value="LIPOPOLYSACCHARIDE EXPORT SYSTEM PROTEIN LPTA"/>
    <property type="match status" value="1"/>
</dbReference>
<dbReference type="EMBL" id="CAADFX010000098">
    <property type="protein sequence ID" value="VFK59262.1"/>
    <property type="molecule type" value="Genomic_DNA"/>
</dbReference>
<feature type="domain" description="Organic solvent tolerance-like N-terminal" evidence="6">
    <location>
        <begin position="79"/>
        <end position="189"/>
    </location>
</feature>
<feature type="compositionally biased region" description="Basic residues" evidence="5">
    <location>
        <begin position="190"/>
        <end position="204"/>
    </location>
</feature>
<dbReference type="GO" id="GO:0001530">
    <property type="term" value="F:lipopolysaccharide binding"/>
    <property type="evidence" value="ECO:0007669"/>
    <property type="project" value="InterPro"/>
</dbReference>
<dbReference type="AlphaFoldDB" id="A0A450ZZQ3"/>
<name>A0A450ZZQ3_9GAMM</name>
<dbReference type="GO" id="GO:0009279">
    <property type="term" value="C:cell outer membrane"/>
    <property type="evidence" value="ECO:0007669"/>
    <property type="project" value="TreeGrafter"/>
</dbReference>
<evidence type="ECO:0000256" key="2">
    <source>
        <dbReference type="ARBA" id="ARBA00022729"/>
    </source>
</evidence>
<dbReference type="GO" id="GO:0015920">
    <property type="term" value="P:lipopolysaccharide transport"/>
    <property type="evidence" value="ECO:0007669"/>
    <property type="project" value="UniProtKB-UniRule"/>
</dbReference>
<dbReference type="InterPro" id="IPR005653">
    <property type="entry name" value="OstA-like_N"/>
</dbReference>
<comment type="similarity">
    <text evidence="4">Belongs to the LptA family.</text>
</comment>
<evidence type="ECO:0000256" key="5">
    <source>
        <dbReference type="SAM" id="MobiDB-lite"/>
    </source>
</evidence>
<feature type="region of interest" description="Disordered" evidence="5">
    <location>
        <begin position="187"/>
        <end position="224"/>
    </location>
</feature>
<keyword evidence="3 4" id="KW-0574">Periplasm</keyword>
<dbReference type="InterPro" id="IPR014340">
    <property type="entry name" value="LptA"/>
</dbReference>
<proteinExistence type="inferred from homology"/>
<reference evidence="7" key="1">
    <citation type="submission" date="2019-02" db="EMBL/GenBank/DDBJ databases">
        <authorList>
            <person name="Gruber-Vodicka R. H."/>
            <person name="Seah K. B. B."/>
        </authorList>
    </citation>
    <scope>NUCLEOTIDE SEQUENCE</scope>
    <source>
        <strain evidence="7">BECK_BY1</strain>
    </source>
</reference>
<dbReference type="GO" id="GO:0017089">
    <property type="term" value="F:glycolipid transfer activity"/>
    <property type="evidence" value="ECO:0007669"/>
    <property type="project" value="TreeGrafter"/>
</dbReference>
<dbReference type="NCBIfam" id="TIGR03002">
    <property type="entry name" value="outer_YhbN_LptA"/>
    <property type="match status" value="1"/>
</dbReference>